<keyword evidence="3" id="KW-1015">Disulfide bond</keyword>
<sequence>MEALSMQITRHGATMQTNGDALALGHELPRFSVENAQHQPVSNADMTGDMALISVVPDINTRVCSISTKAFNQAMDSFQDISFYTISTNTVDQQQNWCAAEDVTKMQLLSDTDASFGRAMGLYTPDNGTDARSVWITNRDGVVVYRELISEQTDEPDYASALAFLETHRG</sequence>
<dbReference type="AlphaFoldDB" id="A0A0R2AY57"/>
<evidence type="ECO:0000313" key="7">
    <source>
        <dbReference type="Proteomes" id="UP000051672"/>
    </source>
</evidence>
<dbReference type="InterPro" id="IPR036249">
    <property type="entry name" value="Thioredoxin-like_sf"/>
</dbReference>
<evidence type="ECO:0000256" key="2">
    <source>
        <dbReference type="ARBA" id="ARBA00022862"/>
    </source>
</evidence>
<dbReference type="InterPro" id="IPR002065">
    <property type="entry name" value="TPX"/>
</dbReference>
<proteinExistence type="predicted"/>
<dbReference type="InterPro" id="IPR013766">
    <property type="entry name" value="Thioredoxin_domain"/>
</dbReference>
<evidence type="ECO:0000256" key="4">
    <source>
        <dbReference type="ARBA" id="ARBA00023284"/>
    </source>
</evidence>
<comment type="caution">
    <text evidence="6">The sequence shown here is derived from an EMBL/GenBank/DDBJ whole genome shotgun (WGS) entry which is preliminary data.</text>
</comment>
<protein>
    <submittedName>
        <fullName evidence="6">Thiol peroxidase</fullName>
    </submittedName>
</protein>
<evidence type="ECO:0000259" key="5">
    <source>
        <dbReference type="PROSITE" id="PS51352"/>
    </source>
</evidence>
<dbReference type="PROSITE" id="PS51352">
    <property type="entry name" value="THIOREDOXIN_2"/>
    <property type="match status" value="1"/>
</dbReference>
<dbReference type="STRING" id="1423727.FC34_GL000932"/>
<keyword evidence="1 6" id="KW-0560">Oxidoreductase</keyword>
<keyword evidence="4" id="KW-0676">Redox-active center</keyword>
<gene>
    <name evidence="6" type="ORF">FC34_GL000932</name>
</gene>
<reference evidence="6 7" key="1">
    <citation type="journal article" date="2015" name="Genome Announc.">
        <title>Expanding the biotechnology potential of lactobacilli through comparative genomics of 213 strains and associated genera.</title>
        <authorList>
            <person name="Sun Z."/>
            <person name="Harris H.M."/>
            <person name="McCann A."/>
            <person name="Guo C."/>
            <person name="Argimon S."/>
            <person name="Zhang W."/>
            <person name="Yang X."/>
            <person name="Jeffery I.B."/>
            <person name="Cooney J.C."/>
            <person name="Kagawa T.F."/>
            <person name="Liu W."/>
            <person name="Song Y."/>
            <person name="Salvetti E."/>
            <person name="Wrobel A."/>
            <person name="Rasinkangas P."/>
            <person name="Parkhill J."/>
            <person name="Rea M.C."/>
            <person name="O'Sullivan O."/>
            <person name="Ritari J."/>
            <person name="Douillard F.P."/>
            <person name="Paul Ross R."/>
            <person name="Yang R."/>
            <person name="Briner A.E."/>
            <person name="Felis G.E."/>
            <person name="de Vos W.M."/>
            <person name="Barrangou R."/>
            <person name="Klaenhammer T.R."/>
            <person name="Caufield P.W."/>
            <person name="Cui Y."/>
            <person name="Zhang H."/>
            <person name="O'Toole P.W."/>
        </authorList>
    </citation>
    <scope>NUCLEOTIDE SEQUENCE [LARGE SCALE GENOMIC DNA]</scope>
    <source>
        <strain evidence="6 7">DSM 23927</strain>
    </source>
</reference>
<dbReference type="GO" id="GO:0008379">
    <property type="term" value="F:thioredoxin peroxidase activity"/>
    <property type="evidence" value="ECO:0007669"/>
    <property type="project" value="InterPro"/>
</dbReference>
<accession>A0A0R2AY57</accession>
<evidence type="ECO:0000256" key="1">
    <source>
        <dbReference type="ARBA" id="ARBA00022559"/>
    </source>
</evidence>
<keyword evidence="7" id="KW-1185">Reference proteome</keyword>
<organism evidence="6 7">
    <name type="scientific">Lacticaseibacillus brantae DSM 23927</name>
    <dbReference type="NCBI Taxonomy" id="1423727"/>
    <lineage>
        <taxon>Bacteria</taxon>
        <taxon>Bacillati</taxon>
        <taxon>Bacillota</taxon>
        <taxon>Bacilli</taxon>
        <taxon>Lactobacillales</taxon>
        <taxon>Lactobacillaceae</taxon>
        <taxon>Lacticaseibacillus</taxon>
    </lineage>
</organism>
<dbReference type="Proteomes" id="UP000051672">
    <property type="component" value="Unassembled WGS sequence"/>
</dbReference>
<dbReference type="Gene3D" id="3.40.30.10">
    <property type="entry name" value="Glutaredoxin"/>
    <property type="match status" value="1"/>
</dbReference>
<dbReference type="InterPro" id="IPR050455">
    <property type="entry name" value="Tpx_Peroxidase_subfamily"/>
</dbReference>
<dbReference type="PATRIC" id="fig|1423727.3.peg.938"/>
<dbReference type="EMBL" id="AYZQ01000002">
    <property type="protein sequence ID" value="KRM71952.1"/>
    <property type="molecule type" value="Genomic_DNA"/>
</dbReference>
<keyword evidence="2" id="KW-0049">Antioxidant</keyword>
<dbReference type="PANTHER" id="PTHR43110:SF1">
    <property type="entry name" value="THIOL PEROXIDASE"/>
    <property type="match status" value="1"/>
</dbReference>
<evidence type="ECO:0000256" key="3">
    <source>
        <dbReference type="ARBA" id="ARBA00023157"/>
    </source>
</evidence>
<evidence type="ECO:0000313" key="6">
    <source>
        <dbReference type="EMBL" id="KRM71952.1"/>
    </source>
</evidence>
<dbReference type="CDD" id="cd03014">
    <property type="entry name" value="PRX_Atyp2cys"/>
    <property type="match status" value="1"/>
</dbReference>
<dbReference type="Pfam" id="PF00578">
    <property type="entry name" value="AhpC-TSA"/>
    <property type="match status" value="1"/>
</dbReference>
<keyword evidence="1 6" id="KW-0575">Peroxidase</keyword>
<name>A0A0R2AY57_9LACO</name>
<dbReference type="SUPFAM" id="SSF52833">
    <property type="entry name" value="Thioredoxin-like"/>
    <property type="match status" value="1"/>
</dbReference>
<dbReference type="InterPro" id="IPR000866">
    <property type="entry name" value="AhpC/TSA"/>
</dbReference>
<dbReference type="PANTHER" id="PTHR43110">
    <property type="entry name" value="THIOL PEROXIDASE"/>
    <property type="match status" value="1"/>
</dbReference>
<feature type="domain" description="Thioredoxin" evidence="5">
    <location>
        <begin position="22"/>
        <end position="170"/>
    </location>
</feature>